<accession>A0AAU7CDB8</accession>
<protein>
    <submittedName>
        <fullName evidence="1">Uncharacterized protein</fullName>
    </submittedName>
</protein>
<sequence length="53" mass="5760">MLPLERGQSLQSLLPCVSPPGGVQQVIRSRWFRGRSALLLILTRADTLAGGDK</sequence>
<dbReference type="EMBL" id="CP155447">
    <property type="protein sequence ID" value="XBH03239.1"/>
    <property type="molecule type" value="Genomic_DNA"/>
</dbReference>
<name>A0AAU7CDB8_9BACT</name>
<evidence type="ECO:0000313" key="1">
    <source>
        <dbReference type="EMBL" id="XBH03239.1"/>
    </source>
</evidence>
<proteinExistence type="predicted"/>
<organism evidence="1">
    <name type="scientific">Singulisphaera sp. Ch08</name>
    <dbReference type="NCBI Taxonomy" id="3120278"/>
    <lineage>
        <taxon>Bacteria</taxon>
        <taxon>Pseudomonadati</taxon>
        <taxon>Planctomycetota</taxon>
        <taxon>Planctomycetia</taxon>
        <taxon>Isosphaerales</taxon>
        <taxon>Isosphaeraceae</taxon>
        <taxon>Singulisphaera</taxon>
    </lineage>
</organism>
<reference evidence="1" key="1">
    <citation type="submission" date="2024-05" db="EMBL/GenBank/DDBJ databases">
        <title>Planctomycetes of the genus Singulisphaera possess chitinolytic capabilities.</title>
        <authorList>
            <person name="Ivanova A."/>
        </authorList>
    </citation>
    <scope>NUCLEOTIDE SEQUENCE</scope>
    <source>
        <strain evidence="1">Ch08T</strain>
    </source>
</reference>
<dbReference type="AlphaFoldDB" id="A0AAU7CDB8"/>
<dbReference type="RefSeq" id="WP_406695973.1">
    <property type="nucleotide sequence ID" value="NZ_CP155447.1"/>
</dbReference>
<gene>
    <name evidence="1" type="ORF">V5E97_33770</name>
</gene>